<reference evidence="2 3" key="1">
    <citation type="journal article" date="2008" name="Nature">
        <title>The genome of the model beetle and pest Tribolium castaneum.</title>
        <authorList>
            <consortium name="Tribolium Genome Sequencing Consortium"/>
            <person name="Richards S."/>
            <person name="Gibbs R.A."/>
            <person name="Weinstock G.M."/>
            <person name="Brown S.J."/>
            <person name="Denell R."/>
            <person name="Beeman R.W."/>
            <person name="Gibbs R."/>
            <person name="Beeman R.W."/>
            <person name="Brown S.J."/>
            <person name="Bucher G."/>
            <person name="Friedrich M."/>
            <person name="Grimmelikhuijzen C.J."/>
            <person name="Klingler M."/>
            <person name="Lorenzen M."/>
            <person name="Richards S."/>
            <person name="Roth S."/>
            <person name="Schroder R."/>
            <person name="Tautz D."/>
            <person name="Zdobnov E.M."/>
            <person name="Muzny D."/>
            <person name="Gibbs R.A."/>
            <person name="Weinstock G.M."/>
            <person name="Attaway T."/>
            <person name="Bell S."/>
            <person name="Buhay C.J."/>
            <person name="Chandrabose M.N."/>
            <person name="Chavez D."/>
            <person name="Clerk-Blankenburg K.P."/>
            <person name="Cree A."/>
            <person name="Dao M."/>
            <person name="Davis C."/>
            <person name="Chacko J."/>
            <person name="Dinh H."/>
            <person name="Dugan-Rocha S."/>
            <person name="Fowler G."/>
            <person name="Garner T.T."/>
            <person name="Garnes J."/>
            <person name="Gnirke A."/>
            <person name="Hawes A."/>
            <person name="Hernandez J."/>
            <person name="Hines S."/>
            <person name="Holder M."/>
            <person name="Hume J."/>
            <person name="Jhangiani S.N."/>
            <person name="Joshi V."/>
            <person name="Khan Z.M."/>
            <person name="Jackson L."/>
            <person name="Kovar C."/>
            <person name="Kowis A."/>
            <person name="Lee S."/>
            <person name="Lewis L.R."/>
            <person name="Margolis J."/>
            <person name="Morgan M."/>
            <person name="Nazareth L.V."/>
            <person name="Nguyen N."/>
            <person name="Okwuonu G."/>
            <person name="Parker D."/>
            <person name="Richards S."/>
            <person name="Ruiz S.J."/>
            <person name="Santibanez J."/>
            <person name="Savard J."/>
            <person name="Scherer S.E."/>
            <person name="Schneider B."/>
            <person name="Sodergren E."/>
            <person name="Tautz D."/>
            <person name="Vattahil S."/>
            <person name="Villasana D."/>
            <person name="White C.S."/>
            <person name="Wright R."/>
            <person name="Park Y."/>
            <person name="Beeman R.W."/>
            <person name="Lord J."/>
            <person name="Oppert B."/>
            <person name="Lorenzen M."/>
            <person name="Brown S."/>
            <person name="Wang L."/>
            <person name="Savard J."/>
            <person name="Tautz D."/>
            <person name="Richards S."/>
            <person name="Weinstock G."/>
            <person name="Gibbs R.A."/>
            <person name="Liu Y."/>
            <person name="Worley K."/>
            <person name="Weinstock G."/>
            <person name="Elsik C.G."/>
            <person name="Reese J.T."/>
            <person name="Elhaik E."/>
            <person name="Landan G."/>
            <person name="Graur D."/>
            <person name="Arensburger P."/>
            <person name="Atkinson P."/>
            <person name="Beeman R.W."/>
            <person name="Beidler J."/>
            <person name="Brown S.J."/>
            <person name="Demuth J.P."/>
            <person name="Drury D.W."/>
            <person name="Du Y.Z."/>
            <person name="Fujiwara H."/>
            <person name="Lorenzen M."/>
            <person name="Maselli V."/>
            <person name="Osanai M."/>
            <person name="Park Y."/>
            <person name="Robertson H.M."/>
            <person name="Tu Z."/>
            <person name="Wang J.J."/>
            <person name="Wang S."/>
            <person name="Richards S."/>
            <person name="Song H."/>
            <person name="Zhang L."/>
            <person name="Sodergren E."/>
            <person name="Werner D."/>
            <person name="Stanke M."/>
            <person name="Morgenstern B."/>
            <person name="Solovyev V."/>
            <person name="Kosarev P."/>
            <person name="Brown G."/>
            <person name="Chen H.C."/>
            <person name="Ermolaeva O."/>
            <person name="Hlavina W."/>
            <person name="Kapustin Y."/>
            <person name="Kiryutin B."/>
            <person name="Kitts P."/>
            <person name="Maglott D."/>
            <person name="Pruitt K."/>
            <person name="Sapojnikov V."/>
            <person name="Souvorov A."/>
            <person name="Mackey A.J."/>
            <person name="Waterhouse R.M."/>
            <person name="Wyder S."/>
            <person name="Zdobnov E.M."/>
            <person name="Zdobnov E.M."/>
            <person name="Wyder S."/>
            <person name="Kriventseva E.V."/>
            <person name="Kadowaki T."/>
            <person name="Bork P."/>
            <person name="Aranda M."/>
            <person name="Bao R."/>
            <person name="Beermann A."/>
            <person name="Berns N."/>
            <person name="Bolognesi R."/>
            <person name="Bonneton F."/>
            <person name="Bopp D."/>
            <person name="Brown S.J."/>
            <person name="Bucher G."/>
            <person name="Butts T."/>
            <person name="Chaumot A."/>
            <person name="Denell R.E."/>
            <person name="Ferrier D.E."/>
            <person name="Friedrich M."/>
            <person name="Gordon C.M."/>
            <person name="Jindra M."/>
            <person name="Klingler M."/>
            <person name="Lan Q."/>
            <person name="Lattorff H.M."/>
            <person name="Laudet V."/>
            <person name="von Levetsow C."/>
            <person name="Liu Z."/>
            <person name="Lutz R."/>
            <person name="Lynch J.A."/>
            <person name="da Fonseca R.N."/>
            <person name="Posnien N."/>
            <person name="Reuter R."/>
            <person name="Roth S."/>
            <person name="Savard J."/>
            <person name="Schinko J.B."/>
            <person name="Schmitt C."/>
            <person name="Schoppmeier M."/>
            <person name="Schroder R."/>
            <person name="Shippy T.D."/>
            <person name="Simonnet F."/>
            <person name="Marques-Souza H."/>
            <person name="Tautz D."/>
            <person name="Tomoyasu Y."/>
            <person name="Trauner J."/>
            <person name="Van der Zee M."/>
            <person name="Vervoort M."/>
            <person name="Wittkopp N."/>
            <person name="Wimmer E.A."/>
            <person name="Yang X."/>
            <person name="Jones A.K."/>
            <person name="Sattelle D.B."/>
            <person name="Ebert P.R."/>
            <person name="Nelson D."/>
            <person name="Scott J.G."/>
            <person name="Beeman R.W."/>
            <person name="Muthukrishnan S."/>
            <person name="Kramer K.J."/>
            <person name="Arakane Y."/>
            <person name="Beeman R.W."/>
            <person name="Zhu Q."/>
            <person name="Hogenkamp D."/>
            <person name="Dixit R."/>
            <person name="Oppert B."/>
            <person name="Jiang H."/>
            <person name="Zou Z."/>
            <person name="Marshall J."/>
            <person name="Elpidina E."/>
            <person name="Vinokurov K."/>
            <person name="Oppert C."/>
            <person name="Zou Z."/>
            <person name="Evans J."/>
            <person name="Lu Z."/>
            <person name="Zhao P."/>
            <person name="Sumathipala N."/>
            <person name="Altincicek B."/>
            <person name="Vilcinskas A."/>
            <person name="Williams M."/>
            <person name="Hultmark D."/>
            <person name="Hetru C."/>
            <person name="Jiang H."/>
            <person name="Grimmelikhuijzen C.J."/>
            <person name="Hauser F."/>
            <person name="Cazzamali G."/>
            <person name="Williamson M."/>
            <person name="Park Y."/>
            <person name="Li B."/>
            <person name="Tanaka Y."/>
            <person name="Predel R."/>
            <person name="Neupert S."/>
            <person name="Schachtner J."/>
            <person name="Verleyen P."/>
            <person name="Raible F."/>
            <person name="Bork P."/>
            <person name="Friedrich M."/>
            <person name="Walden K.K."/>
            <person name="Robertson H.M."/>
            <person name="Angeli S."/>
            <person name="Foret S."/>
            <person name="Bucher G."/>
            <person name="Schuetz S."/>
            <person name="Maleszka R."/>
            <person name="Wimmer E.A."/>
            <person name="Beeman R.W."/>
            <person name="Lorenzen M."/>
            <person name="Tomoyasu Y."/>
            <person name="Miller S.C."/>
            <person name="Grossmann D."/>
            <person name="Bucher G."/>
        </authorList>
    </citation>
    <scope>NUCLEOTIDE SEQUENCE [LARGE SCALE GENOMIC DNA]</scope>
    <source>
        <strain evidence="2 3">Georgia GA2</strain>
    </source>
</reference>
<feature type="compositionally biased region" description="Basic residues" evidence="1">
    <location>
        <begin position="1"/>
        <end position="10"/>
    </location>
</feature>
<dbReference type="Proteomes" id="UP000007266">
    <property type="component" value="Linkage group 8"/>
</dbReference>
<organism evidence="2 3">
    <name type="scientific">Tribolium castaneum</name>
    <name type="common">Red flour beetle</name>
    <dbReference type="NCBI Taxonomy" id="7070"/>
    <lineage>
        <taxon>Eukaryota</taxon>
        <taxon>Metazoa</taxon>
        <taxon>Ecdysozoa</taxon>
        <taxon>Arthropoda</taxon>
        <taxon>Hexapoda</taxon>
        <taxon>Insecta</taxon>
        <taxon>Pterygota</taxon>
        <taxon>Neoptera</taxon>
        <taxon>Endopterygota</taxon>
        <taxon>Coleoptera</taxon>
        <taxon>Polyphaga</taxon>
        <taxon>Cucujiformia</taxon>
        <taxon>Tenebrionidae</taxon>
        <taxon>Tenebrionidae incertae sedis</taxon>
        <taxon>Tribolium</taxon>
    </lineage>
</organism>
<protein>
    <submittedName>
        <fullName evidence="2">Calpain-B-like Protein</fullName>
    </submittedName>
</protein>
<dbReference type="AlphaFoldDB" id="A0A139WE50"/>
<feature type="region of interest" description="Disordered" evidence="1">
    <location>
        <begin position="1"/>
        <end position="57"/>
    </location>
</feature>
<evidence type="ECO:0000313" key="2">
    <source>
        <dbReference type="EMBL" id="KYB26111.1"/>
    </source>
</evidence>
<evidence type="ECO:0000256" key="1">
    <source>
        <dbReference type="SAM" id="MobiDB-lite"/>
    </source>
</evidence>
<evidence type="ECO:0000313" key="3">
    <source>
        <dbReference type="Proteomes" id="UP000007266"/>
    </source>
</evidence>
<feature type="compositionally biased region" description="Basic and acidic residues" evidence="1">
    <location>
        <begin position="46"/>
        <end position="57"/>
    </location>
</feature>
<dbReference type="EMBL" id="KQ971357">
    <property type="protein sequence ID" value="KYB26111.1"/>
    <property type="molecule type" value="Genomic_DNA"/>
</dbReference>
<reference evidence="2 3" key="2">
    <citation type="journal article" date="2010" name="Nucleic Acids Res.">
        <title>BeetleBase in 2010: revisions to provide comprehensive genomic information for Tribolium castaneum.</title>
        <authorList>
            <person name="Kim H.S."/>
            <person name="Murphy T."/>
            <person name="Xia J."/>
            <person name="Caragea D."/>
            <person name="Park Y."/>
            <person name="Beeman R.W."/>
            <person name="Lorenzen M.D."/>
            <person name="Butcher S."/>
            <person name="Manak J.R."/>
            <person name="Brown S.J."/>
        </authorList>
    </citation>
    <scope>GENOME REANNOTATION</scope>
    <source>
        <strain evidence="2 3">Georgia GA2</strain>
    </source>
</reference>
<gene>
    <name evidence="2" type="primary">AUGUSTUS-3.0.2_05995</name>
    <name evidence="2" type="ORF">TcasGA2_TC005995</name>
</gene>
<keyword evidence="3" id="KW-1185">Reference proteome</keyword>
<dbReference type="OMA" id="FHIQIPR"/>
<accession>A0A139WE50</accession>
<proteinExistence type="predicted"/>
<sequence>MPHTILRPHHPVNGYAHHYTQNGHVKNNGHGGMNGTGRPWMNGHATKPEDKQSTLSR</sequence>
<name>A0A139WE50_TRICA</name>